<feature type="compositionally biased region" description="Basic residues" evidence="1">
    <location>
        <begin position="13"/>
        <end position="53"/>
    </location>
</feature>
<organism evidence="2">
    <name type="scientific">uncultured Gemmatimonadaceae bacterium</name>
    <dbReference type="NCBI Taxonomy" id="246130"/>
    <lineage>
        <taxon>Bacteria</taxon>
        <taxon>Pseudomonadati</taxon>
        <taxon>Gemmatimonadota</taxon>
        <taxon>Gemmatimonadia</taxon>
        <taxon>Gemmatimonadales</taxon>
        <taxon>Gemmatimonadaceae</taxon>
        <taxon>environmental samples</taxon>
    </lineage>
</organism>
<feature type="compositionally biased region" description="Basic residues" evidence="1">
    <location>
        <begin position="218"/>
        <end position="242"/>
    </location>
</feature>
<feature type="compositionally biased region" description="Basic residues" evidence="1">
    <location>
        <begin position="87"/>
        <end position="104"/>
    </location>
</feature>
<reference evidence="2" key="1">
    <citation type="submission" date="2020-02" db="EMBL/GenBank/DDBJ databases">
        <authorList>
            <person name="Meier V. D."/>
        </authorList>
    </citation>
    <scope>NUCLEOTIDE SEQUENCE</scope>
    <source>
        <strain evidence="2">AVDCRST_MAG40</strain>
    </source>
</reference>
<dbReference type="GO" id="GO:0004139">
    <property type="term" value="F:deoxyribose-phosphate aldolase activity"/>
    <property type="evidence" value="ECO:0007669"/>
    <property type="project" value="UniProtKB-EC"/>
</dbReference>
<feature type="compositionally biased region" description="Basic and acidic residues" evidence="1">
    <location>
        <begin position="60"/>
        <end position="79"/>
    </location>
</feature>
<feature type="compositionally biased region" description="Basic and acidic residues" evidence="1">
    <location>
        <begin position="300"/>
        <end position="313"/>
    </location>
</feature>
<feature type="non-terminal residue" evidence="2">
    <location>
        <position position="1"/>
    </location>
</feature>
<name>A0A6J4MN86_9BACT</name>
<keyword evidence="2" id="KW-0456">Lyase</keyword>
<evidence type="ECO:0000313" key="2">
    <source>
        <dbReference type="EMBL" id="CAA9361798.1"/>
    </source>
</evidence>
<feature type="compositionally biased region" description="Basic and acidic residues" evidence="1">
    <location>
        <begin position="162"/>
        <end position="172"/>
    </location>
</feature>
<feature type="compositionally biased region" description="Basic residues" evidence="1">
    <location>
        <begin position="324"/>
        <end position="346"/>
    </location>
</feature>
<feature type="compositionally biased region" description="Gly residues" evidence="1">
    <location>
        <begin position="146"/>
        <end position="161"/>
    </location>
</feature>
<feature type="non-terminal residue" evidence="2">
    <location>
        <position position="356"/>
    </location>
</feature>
<dbReference type="EMBL" id="CADCTX010000971">
    <property type="protein sequence ID" value="CAA9361798.1"/>
    <property type="molecule type" value="Genomic_DNA"/>
</dbReference>
<protein>
    <submittedName>
        <fullName evidence="2">Deoxyribose-phosphate aldolase</fullName>
        <ecNumber evidence="2">4.1.2.4</ecNumber>
    </submittedName>
</protein>
<feature type="compositionally biased region" description="Basic and acidic residues" evidence="1">
    <location>
        <begin position="243"/>
        <end position="285"/>
    </location>
</feature>
<feature type="compositionally biased region" description="Basic residues" evidence="1">
    <location>
        <begin position="127"/>
        <end position="139"/>
    </location>
</feature>
<feature type="compositionally biased region" description="Basic residues" evidence="1">
    <location>
        <begin position="187"/>
        <end position="203"/>
    </location>
</feature>
<accession>A0A6J4MN86</accession>
<feature type="region of interest" description="Disordered" evidence="1">
    <location>
        <begin position="1"/>
        <end position="356"/>
    </location>
</feature>
<dbReference type="AlphaFoldDB" id="A0A6J4MN86"/>
<sequence>DSPPPRPGPRRAPQGRRRAHARRPPARPRRRGARRRGPRRSRAQPRHRARPRPRAGAAGEPERGGAARGDDPDAAHRQEGVAGRVAAARHHLHRPHHAGRRRHGEQRAAAVREGAAAGAARPARVVGHGRPRAPRRRGVRLPPVGAHGGGGARGVGGPGGGGEHRLPRRPEPARAAGGRDPGLGGGRRARDRHRDHARARAHRQLAGAVRRGAPLPRGVRRRAHEGDPRHRRAGHAHQRRARERGGDAGRRRLHQDEHRQGAGERDAPLRARDGAHDPRLPRADRPPGGVQAGRRHPRRQERARLPRADEGGARRPLAPPRPLPLRRQRAAHRHRAPARALRHRAVQRGAPAPDGV</sequence>
<feature type="compositionally biased region" description="Low complexity" evidence="1">
    <location>
        <begin position="107"/>
        <end position="126"/>
    </location>
</feature>
<evidence type="ECO:0000256" key="1">
    <source>
        <dbReference type="SAM" id="MobiDB-lite"/>
    </source>
</evidence>
<dbReference type="EC" id="4.1.2.4" evidence="2"/>
<proteinExistence type="predicted"/>
<gene>
    <name evidence="2" type="ORF">AVDCRST_MAG40-3527</name>
</gene>